<keyword evidence="5" id="KW-1185">Reference proteome</keyword>
<dbReference type="PROSITE" id="PS01047">
    <property type="entry name" value="HMA_1"/>
    <property type="match status" value="1"/>
</dbReference>
<name>A0A7W8YCH3_9MICC</name>
<feature type="compositionally biased region" description="Polar residues" evidence="2">
    <location>
        <begin position="1"/>
        <end position="11"/>
    </location>
</feature>
<dbReference type="InterPro" id="IPR017969">
    <property type="entry name" value="Heavy-metal-associated_CS"/>
</dbReference>
<feature type="region of interest" description="Disordered" evidence="2">
    <location>
        <begin position="1"/>
        <end position="29"/>
    </location>
</feature>
<dbReference type="EMBL" id="JACHBL010000001">
    <property type="protein sequence ID" value="MBB5598952.1"/>
    <property type="molecule type" value="Genomic_DNA"/>
</dbReference>
<feature type="domain" description="HMA" evidence="3">
    <location>
        <begin position="34"/>
        <end position="102"/>
    </location>
</feature>
<dbReference type="SUPFAM" id="SSF55008">
    <property type="entry name" value="HMA, heavy metal-associated domain"/>
    <property type="match status" value="1"/>
</dbReference>
<evidence type="ECO:0000259" key="3">
    <source>
        <dbReference type="PROSITE" id="PS50846"/>
    </source>
</evidence>
<evidence type="ECO:0000313" key="4">
    <source>
        <dbReference type="EMBL" id="MBB5598952.1"/>
    </source>
</evidence>
<feature type="compositionally biased region" description="Polar residues" evidence="2">
    <location>
        <begin position="18"/>
        <end position="29"/>
    </location>
</feature>
<dbReference type="InterPro" id="IPR036163">
    <property type="entry name" value="HMA_dom_sf"/>
</dbReference>
<reference evidence="4 5" key="1">
    <citation type="submission" date="2020-08" db="EMBL/GenBank/DDBJ databases">
        <title>Sequencing the genomes of 1000 actinobacteria strains.</title>
        <authorList>
            <person name="Klenk H.-P."/>
        </authorList>
    </citation>
    <scope>NUCLEOTIDE SEQUENCE [LARGE SCALE GENOMIC DNA]</scope>
    <source>
        <strain evidence="4 5">DSM 23694</strain>
    </source>
</reference>
<organism evidence="4 5">
    <name type="scientific">Neomicrococcus lactis</name>
    <dbReference type="NCBI Taxonomy" id="732241"/>
    <lineage>
        <taxon>Bacteria</taxon>
        <taxon>Bacillati</taxon>
        <taxon>Actinomycetota</taxon>
        <taxon>Actinomycetes</taxon>
        <taxon>Micrococcales</taxon>
        <taxon>Micrococcaceae</taxon>
        <taxon>Neomicrococcus</taxon>
    </lineage>
</organism>
<keyword evidence="1" id="KW-0479">Metal-binding</keyword>
<dbReference type="Gene3D" id="3.30.70.100">
    <property type="match status" value="1"/>
</dbReference>
<dbReference type="Proteomes" id="UP000523863">
    <property type="component" value="Unassembled WGS sequence"/>
</dbReference>
<evidence type="ECO:0000256" key="2">
    <source>
        <dbReference type="SAM" id="MobiDB-lite"/>
    </source>
</evidence>
<dbReference type="Pfam" id="PF00403">
    <property type="entry name" value="HMA"/>
    <property type="match status" value="1"/>
</dbReference>
<dbReference type="CDD" id="cd00371">
    <property type="entry name" value="HMA"/>
    <property type="match status" value="1"/>
</dbReference>
<protein>
    <submittedName>
        <fullName evidence="4">Copper chaperone CopZ</fullName>
    </submittedName>
</protein>
<evidence type="ECO:0000256" key="1">
    <source>
        <dbReference type="ARBA" id="ARBA00022723"/>
    </source>
</evidence>
<dbReference type="InterPro" id="IPR006121">
    <property type="entry name" value="HMA_dom"/>
</dbReference>
<proteinExistence type="predicted"/>
<dbReference type="RefSeq" id="WP_246361666.1">
    <property type="nucleotide sequence ID" value="NZ_JACHBL010000001.1"/>
</dbReference>
<sequence length="106" mass="10764">MTNLPVTNNSSCGCCSPQEGSASVETTKENTMSETLKVSIDGMTCGHCVSSVTEEISAIEGVEKVDVDLNAGGISTATITSSKPIDETAVGEAVAEAGYTLVSNNS</sequence>
<dbReference type="AlphaFoldDB" id="A0A7W8YCH3"/>
<accession>A0A7W8YCH3</accession>
<gene>
    <name evidence="4" type="ORF">BKA12_002032</name>
</gene>
<dbReference type="GO" id="GO:0046872">
    <property type="term" value="F:metal ion binding"/>
    <property type="evidence" value="ECO:0007669"/>
    <property type="project" value="UniProtKB-KW"/>
</dbReference>
<comment type="caution">
    <text evidence="4">The sequence shown here is derived from an EMBL/GenBank/DDBJ whole genome shotgun (WGS) entry which is preliminary data.</text>
</comment>
<evidence type="ECO:0000313" key="5">
    <source>
        <dbReference type="Proteomes" id="UP000523863"/>
    </source>
</evidence>
<dbReference type="PROSITE" id="PS50846">
    <property type="entry name" value="HMA_2"/>
    <property type="match status" value="1"/>
</dbReference>